<dbReference type="GO" id="GO:0016780">
    <property type="term" value="F:phosphotransferase activity, for other substituted phosphate groups"/>
    <property type="evidence" value="ECO:0007669"/>
    <property type="project" value="InterPro"/>
</dbReference>
<evidence type="ECO:0000256" key="2">
    <source>
        <dbReference type="RuleBase" id="RU003750"/>
    </source>
</evidence>
<feature type="transmembrane region" description="Helical" evidence="3">
    <location>
        <begin position="125"/>
        <end position="144"/>
    </location>
</feature>
<dbReference type="GO" id="GO:0016020">
    <property type="term" value="C:membrane"/>
    <property type="evidence" value="ECO:0007669"/>
    <property type="project" value="InterPro"/>
</dbReference>
<feature type="transmembrane region" description="Helical" evidence="3">
    <location>
        <begin position="65"/>
        <end position="84"/>
    </location>
</feature>
<evidence type="ECO:0000313" key="4">
    <source>
        <dbReference type="EMBL" id="PWG79730.1"/>
    </source>
</evidence>
<dbReference type="InterPro" id="IPR043130">
    <property type="entry name" value="CDP-OH_PTrfase_TM_dom"/>
</dbReference>
<dbReference type="OrthoDB" id="9777147at2"/>
<dbReference type="Pfam" id="PF01066">
    <property type="entry name" value="CDP-OH_P_transf"/>
    <property type="match status" value="1"/>
</dbReference>
<evidence type="ECO:0000256" key="1">
    <source>
        <dbReference type="ARBA" id="ARBA00022679"/>
    </source>
</evidence>
<evidence type="ECO:0000313" key="5">
    <source>
        <dbReference type="Proteomes" id="UP000245647"/>
    </source>
</evidence>
<feature type="transmembrane region" description="Helical" evidence="3">
    <location>
        <begin position="31"/>
        <end position="53"/>
    </location>
</feature>
<sequence length="232" mass="25692">MRKHIPNAITCLNLFSGCIGVTFAFNNNLIYAGYAIIIAALFDFADGLIARGLDVYSVMGKELDSLADMVSFGFLPASIVYQLFLAAPQLGELSVYLNYSAFIIAIFSALRLAKFNIDVRQSDHFIGLPTPANSLLIASLPMIIAQSGSFWSSYILNPYFLFIFSLGTSFLLVMEVPLISLKFKSLVFKENTFRYILLLSAAVLILLFKFAAVPVIIFIYIALSVVQFTLMK</sequence>
<keyword evidence="3" id="KW-1133">Transmembrane helix</keyword>
<dbReference type="Proteomes" id="UP000245647">
    <property type="component" value="Unassembled WGS sequence"/>
</dbReference>
<keyword evidence="3" id="KW-0472">Membrane</keyword>
<dbReference type="GO" id="GO:0008654">
    <property type="term" value="P:phospholipid biosynthetic process"/>
    <property type="evidence" value="ECO:0007669"/>
    <property type="project" value="InterPro"/>
</dbReference>
<accession>A0A2U2PEE4</accession>
<feature type="transmembrane region" description="Helical" evidence="3">
    <location>
        <begin position="195"/>
        <end position="223"/>
    </location>
</feature>
<feature type="transmembrane region" description="Helical" evidence="3">
    <location>
        <begin position="7"/>
        <end position="25"/>
    </location>
</feature>
<name>A0A2U2PEE4_9SPHI</name>
<dbReference type="EMBL" id="QEAS01000012">
    <property type="protein sequence ID" value="PWG79730.1"/>
    <property type="molecule type" value="Genomic_DNA"/>
</dbReference>
<keyword evidence="3" id="KW-0812">Transmembrane</keyword>
<proteinExistence type="inferred from homology"/>
<keyword evidence="1 2" id="KW-0808">Transferase</keyword>
<keyword evidence="5" id="KW-1185">Reference proteome</keyword>
<dbReference type="InterPro" id="IPR000462">
    <property type="entry name" value="CDP-OH_P_trans"/>
</dbReference>
<feature type="transmembrane region" description="Helical" evidence="3">
    <location>
        <begin position="96"/>
        <end position="113"/>
    </location>
</feature>
<organism evidence="4 5">
    <name type="scientific">Pararcticibacter amylolyticus</name>
    <dbReference type="NCBI Taxonomy" id="2173175"/>
    <lineage>
        <taxon>Bacteria</taxon>
        <taxon>Pseudomonadati</taxon>
        <taxon>Bacteroidota</taxon>
        <taxon>Sphingobacteriia</taxon>
        <taxon>Sphingobacteriales</taxon>
        <taxon>Sphingobacteriaceae</taxon>
        <taxon>Pararcticibacter</taxon>
    </lineage>
</organism>
<dbReference type="Gene3D" id="1.20.120.1760">
    <property type="match status" value="1"/>
</dbReference>
<comment type="similarity">
    <text evidence="2">Belongs to the CDP-alcohol phosphatidyltransferase class-I family.</text>
</comment>
<dbReference type="RefSeq" id="WP_109416629.1">
    <property type="nucleotide sequence ID" value="NZ_QEAS01000012.1"/>
</dbReference>
<comment type="caution">
    <text evidence="4">The sequence shown here is derived from an EMBL/GenBank/DDBJ whole genome shotgun (WGS) entry which is preliminary data.</text>
</comment>
<dbReference type="PROSITE" id="PS51257">
    <property type="entry name" value="PROKAR_LIPOPROTEIN"/>
    <property type="match status" value="1"/>
</dbReference>
<feature type="non-terminal residue" evidence="4">
    <location>
        <position position="232"/>
    </location>
</feature>
<dbReference type="InterPro" id="IPR048254">
    <property type="entry name" value="CDP_ALCOHOL_P_TRANSF_CS"/>
</dbReference>
<dbReference type="AlphaFoldDB" id="A0A2U2PEE4"/>
<feature type="transmembrane region" description="Helical" evidence="3">
    <location>
        <begin position="156"/>
        <end position="174"/>
    </location>
</feature>
<dbReference type="PROSITE" id="PS00379">
    <property type="entry name" value="CDP_ALCOHOL_P_TRANSF"/>
    <property type="match status" value="1"/>
</dbReference>
<evidence type="ECO:0000256" key="3">
    <source>
        <dbReference type="SAM" id="Phobius"/>
    </source>
</evidence>
<reference evidence="4 5" key="1">
    <citation type="submission" date="2018-04" db="EMBL/GenBank/DDBJ databases">
        <title>Pedobacter chongqingensis sp. nov., isolated from a rottenly hemp rope.</title>
        <authorList>
            <person name="Cai Y."/>
        </authorList>
    </citation>
    <scope>NUCLEOTIDE SEQUENCE [LARGE SCALE GENOMIC DNA]</scope>
    <source>
        <strain evidence="4 5">FJ4-8</strain>
    </source>
</reference>
<gene>
    <name evidence="4" type="ORF">DDR33_15035</name>
</gene>
<protein>
    <submittedName>
        <fullName evidence="4">CDP-diacylglycerol--serine O-phosphatidyltransferase</fullName>
    </submittedName>
</protein>